<feature type="transmembrane region" description="Helical" evidence="5">
    <location>
        <begin position="288"/>
        <end position="307"/>
    </location>
</feature>
<feature type="transmembrane region" description="Helical" evidence="5">
    <location>
        <begin position="312"/>
        <end position="329"/>
    </location>
</feature>
<dbReference type="SUPFAM" id="SSF141322">
    <property type="entry name" value="NfeD domain-like"/>
    <property type="match status" value="1"/>
</dbReference>
<evidence type="ECO:0000256" key="4">
    <source>
        <dbReference type="ARBA" id="ARBA00023136"/>
    </source>
</evidence>
<evidence type="ECO:0000313" key="9">
    <source>
        <dbReference type="EMBL" id="TNJ36126.1"/>
    </source>
</evidence>
<dbReference type="InterPro" id="IPR012340">
    <property type="entry name" value="NA-bd_OB-fold"/>
</dbReference>
<evidence type="ECO:0000259" key="7">
    <source>
        <dbReference type="Pfam" id="PF24961"/>
    </source>
</evidence>
<dbReference type="PANTHER" id="PTHR33507:SF4">
    <property type="entry name" value="NODULATION COMPETITIVENESS PROTEIN NFED"/>
    <property type="match status" value="1"/>
</dbReference>
<keyword evidence="2 5" id="KW-0812">Transmembrane</keyword>
<dbReference type="AlphaFoldDB" id="A0A5C4RXU9"/>
<dbReference type="InterPro" id="IPR056739">
    <property type="entry name" value="NfeD_membrane"/>
</dbReference>
<protein>
    <submittedName>
        <fullName evidence="9">Nodulation protein NfeD</fullName>
    </submittedName>
</protein>
<feature type="transmembrane region" description="Helical" evidence="5">
    <location>
        <begin position="335"/>
        <end position="362"/>
    </location>
</feature>
<evidence type="ECO:0000256" key="2">
    <source>
        <dbReference type="ARBA" id="ARBA00022692"/>
    </source>
</evidence>
<dbReference type="SUPFAM" id="SSF52096">
    <property type="entry name" value="ClpP/crotonase"/>
    <property type="match status" value="1"/>
</dbReference>
<feature type="domain" description="NfeD integral membrane" evidence="7">
    <location>
        <begin position="241"/>
        <end position="358"/>
    </location>
</feature>
<proteinExistence type="predicted"/>
<feature type="domain" description="NfeD-like C-terminal" evidence="6">
    <location>
        <begin position="374"/>
        <end position="430"/>
    </location>
</feature>
<sequence length="434" mass="45449">MLLLLSVCISVLFMSPCRLLGQSDASGEGVWMKLEGTVNPGSAGYLASALSEAEESGAAVLLVELDTPGGLVASLREMVKGVMASRVPVVVYVSPEGARAASAGTLLTLAGHIAAMSPGTEIGAAHPVGIGIGEESDTVKDSKAVNDLAAFARSIAEARGRNVGWAERAVRESIASSADEALEAGVVDVVARDRYELLDLIDGMHVVTADGKKELKTARISLREFSPDFKQRVLMLLADPNLAYIFIMIGLAGLYFELANPGAMFPGVAGAVSLLLGLFALQMLPVNVVGLLLIVLAVLFITLEVFVASAGVLAVAGLVSMFIGSLMLFDTYHTGIAISFTVFVPVFVSLALFVALVVWLVARSALRRPESGPESLTGAVGHVVRVVPGSVHVKVYVHGEVWDARCSKPLAEGDSIIVESLQGMVLQVTPQSKE</sequence>
<dbReference type="Gene3D" id="3.90.226.10">
    <property type="entry name" value="2-enoyl-CoA Hydratase, Chain A, domain 1"/>
    <property type="match status" value="1"/>
</dbReference>
<feature type="domain" description="NfeD1b N-terminal" evidence="8">
    <location>
        <begin position="34"/>
        <end position="175"/>
    </location>
</feature>
<evidence type="ECO:0000256" key="3">
    <source>
        <dbReference type="ARBA" id="ARBA00022989"/>
    </source>
</evidence>
<dbReference type="Pfam" id="PF25145">
    <property type="entry name" value="NfeD1b_N"/>
    <property type="match status" value="1"/>
</dbReference>
<evidence type="ECO:0000259" key="6">
    <source>
        <dbReference type="Pfam" id="PF01957"/>
    </source>
</evidence>
<accession>A0A5C4RXU9</accession>
<dbReference type="Proteomes" id="UP000309544">
    <property type="component" value="Unassembled WGS sequence"/>
</dbReference>
<comment type="subcellular location">
    <subcellularLocation>
        <location evidence="1">Membrane</location>
        <topology evidence="1">Multi-pass membrane protein</topology>
    </subcellularLocation>
</comment>
<dbReference type="EMBL" id="VDCI01000008">
    <property type="protein sequence ID" value="TNJ36126.1"/>
    <property type="molecule type" value="Genomic_DNA"/>
</dbReference>
<dbReference type="GO" id="GO:0016020">
    <property type="term" value="C:membrane"/>
    <property type="evidence" value="ECO:0007669"/>
    <property type="project" value="UniProtKB-SubCell"/>
</dbReference>
<evidence type="ECO:0000256" key="1">
    <source>
        <dbReference type="ARBA" id="ARBA00004141"/>
    </source>
</evidence>
<reference evidence="9 10" key="1">
    <citation type="submission" date="2019-05" db="EMBL/GenBank/DDBJ databases">
        <title>Draft Whole-Genome sequence of the green sulfur bacterium Prosthecochloris vibrioformis DSM 260.</title>
        <authorList>
            <person name="Meyer T.E."/>
            <person name="Kyndt J.A."/>
        </authorList>
    </citation>
    <scope>NUCLEOTIDE SEQUENCE [LARGE SCALE GENOMIC DNA]</scope>
    <source>
        <strain evidence="9 10">DSM 260</strain>
    </source>
</reference>
<dbReference type="Pfam" id="PF01957">
    <property type="entry name" value="NfeD"/>
    <property type="match status" value="1"/>
</dbReference>
<keyword evidence="10" id="KW-1185">Reference proteome</keyword>
<dbReference type="InterPro" id="IPR029045">
    <property type="entry name" value="ClpP/crotonase-like_dom_sf"/>
</dbReference>
<comment type="caution">
    <text evidence="9">The sequence shown here is derived from an EMBL/GenBank/DDBJ whole genome shotgun (WGS) entry which is preliminary data.</text>
</comment>
<evidence type="ECO:0000313" key="10">
    <source>
        <dbReference type="Proteomes" id="UP000309544"/>
    </source>
</evidence>
<dbReference type="InterPro" id="IPR052165">
    <property type="entry name" value="Membrane_assoc_protease"/>
</dbReference>
<dbReference type="InterPro" id="IPR056738">
    <property type="entry name" value="NfeD1b_N"/>
</dbReference>
<dbReference type="CDD" id="cd07020">
    <property type="entry name" value="Clp_protease_NfeD_1"/>
    <property type="match status" value="1"/>
</dbReference>
<dbReference type="InterPro" id="IPR002810">
    <property type="entry name" value="NfeD-like_C"/>
</dbReference>
<dbReference type="Gene3D" id="2.40.50.140">
    <property type="entry name" value="Nucleic acid-binding proteins"/>
    <property type="match status" value="1"/>
</dbReference>
<keyword evidence="3 5" id="KW-1133">Transmembrane helix</keyword>
<name>A0A5C4RXU9_PROVB</name>
<organism evidence="9 10">
    <name type="scientific">Prosthecochloris vibrioformis</name>
    <name type="common">Chlorobium vibrioforme</name>
    <dbReference type="NCBI Taxonomy" id="1098"/>
    <lineage>
        <taxon>Bacteria</taxon>
        <taxon>Pseudomonadati</taxon>
        <taxon>Chlorobiota</taxon>
        <taxon>Chlorobiia</taxon>
        <taxon>Chlorobiales</taxon>
        <taxon>Chlorobiaceae</taxon>
        <taxon>Prosthecochloris</taxon>
    </lineage>
</organism>
<evidence type="ECO:0000256" key="5">
    <source>
        <dbReference type="SAM" id="Phobius"/>
    </source>
</evidence>
<evidence type="ECO:0000259" key="8">
    <source>
        <dbReference type="Pfam" id="PF25145"/>
    </source>
</evidence>
<keyword evidence="4 5" id="KW-0472">Membrane</keyword>
<gene>
    <name evidence="9" type="ORF">FGF68_08825</name>
</gene>
<dbReference type="Pfam" id="PF24961">
    <property type="entry name" value="NfeD_membrane"/>
    <property type="match status" value="1"/>
</dbReference>
<feature type="transmembrane region" description="Helical" evidence="5">
    <location>
        <begin position="233"/>
        <end position="256"/>
    </location>
</feature>
<dbReference type="PANTHER" id="PTHR33507">
    <property type="entry name" value="INNER MEMBRANE PROTEIN YBBJ"/>
    <property type="match status" value="1"/>
</dbReference>